<evidence type="ECO:0000313" key="4">
    <source>
        <dbReference type="Proteomes" id="UP001186944"/>
    </source>
</evidence>
<accession>A0AA88Y7Z7</accession>
<dbReference type="GO" id="GO:0005737">
    <property type="term" value="C:cytoplasm"/>
    <property type="evidence" value="ECO:0007669"/>
    <property type="project" value="TreeGrafter"/>
</dbReference>
<dbReference type="Proteomes" id="UP001186944">
    <property type="component" value="Unassembled WGS sequence"/>
</dbReference>
<dbReference type="Pfam" id="PF23265">
    <property type="entry name" value="Ig-like_KY"/>
    <property type="match status" value="2"/>
</dbReference>
<comment type="caution">
    <text evidence="3">The sequence shown here is derived from an EMBL/GenBank/DDBJ whole genome shotgun (WGS) entry which is preliminary data.</text>
</comment>
<keyword evidence="4" id="KW-1185">Reference proteome</keyword>
<proteinExistence type="predicted"/>
<dbReference type="PANTHER" id="PTHR46333:SF2">
    <property type="entry name" value="CYTOKINESIS PROTEIN 3"/>
    <property type="match status" value="1"/>
</dbReference>
<dbReference type="SUPFAM" id="SSF54001">
    <property type="entry name" value="Cysteine proteinases"/>
    <property type="match status" value="1"/>
</dbReference>
<evidence type="ECO:0000313" key="3">
    <source>
        <dbReference type="EMBL" id="KAK3093948.1"/>
    </source>
</evidence>
<dbReference type="Pfam" id="PF01841">
    <property type="entry name" value="Transglut_core"/>
    <property type="match status" value="1"/>
</dbReference>
<dbReference type="EMBL" id="VSWD01000009">
    <property type="protein sequence ID" value="KAK3093948.1"/>
    <property type="molecule type" value="Genomic_DNA"/>
</dbReference>
<dbReference type="Gene3D" id="3.10.620.30">
    <property type="match status" value="1"/>
</dbReference>
<dbReference type="InterPro" id="IPR038765">
    <property type="entry name" value="Papain-like_cys_pep_sf"/>
</dbReference>
<dbReference type="AlphaFoldDB" id="A0AA88Y7Z7"/>
<dbReference type="PANTHER" id="PTHR46333">
    <property type="entry name" value="CYTOKINESIS PROTEIN 3"/>
    <property type="match status" value="1"/>
</dbReference>
<feature type="domain" description="Transglutaminase-like" evidence="2">
    <location>
        <begin position="145"/>
        <end position="215"/>
    </location>
</feature>
<dbReference type="InterPro" id="IPR056564">
    <property type="entry name" value="Ig-like_KY"/>
</dbReference>
<evidence type="ECO:0000259" key="2">
    <source>
        <dbReference type="SMART" id="SM00460"/>
    </source>
</evidence>
<dbReference type="InterPro" id="IPR052557">
    <property type="entry name" value="CAP/Cytokinesis_protein"/>
</dbReference>
<dbReference type="SMART" id="SM00460">
    <property type="entry name" value="TGc"/>
    <property type="match status" value="1"/>
</dbReference>
<dbReference type="InterPro" id="IPR002931">
    <property type="entry name" value="Transglutaminase-like"/>
</dbReference>
<feature type="region of interest" description="Disordered" evidence="1">
    <location>
        <begin position="1"/>
        <end position="68"/>
    </location>
</feature>
<gene>
    <name evidence="3" type="ORF">FSP39_022128</name>
</gene>
<evidence type="ECO:0000256" key="1">
    <source>
        <dbReference type="SAM" id="MobiDB-lite"/>
    </source>
</evidence>
<reference evidence="3" key="1">
    <citation type="submission" date="2019-08" db="EMBL/GenBank/DDBJ databases">
        <title>The improved chromosome-level genome for the pearl oyster Pinctada fucata martensii using PacBio sequencing and Hi-C.</title>
        <authorList>
            <person name="Zheng Z."/>
        </authorList>
    </citation>
    <scope>NUCLEOTIDE SEQUENCE</scope>
    <source>
        <strain evidence="3">ZZ-2019</strain>
        <tissue evidence="3">Adductor muscle</tissue>
    </source>
</reference>
<sequence length="599" mass="67942">MNGKMGCEQGKQVVPANISVRPKSVKFRDPPEDYIDAPYKRPDTAVRPSRRPQSADDIYPPRPPKTKRKDIIQDDSMFQNVDDRALLTPKPASGSVESLCSHLTDGMSDDMMKCRAFYRWITDNISYDTAATFQGKKKPTDPESVLRLRTTVCTGYSNLFAALCRSAGITVETICGYSKGYDYDPEVPYVYGHATNHSWNAVHVNGDWRLVECSWGAGHIDENKKYHFDYSDCYFFMDPDQFIHSHYPFVRNEVELALCWQLLETTWSIEEFNKNVKPSSKALEWGIQFPSHKSTVFFVNGLSHITVRCPKTLLYVVSADLTPEKGDRTKSYCFVKRKSEREYSVTIRPPNIGKYTLRILGSAIPNDDDAECLTSYLIKCAVTDGVVRPYPYHWGAWGLIPDFMSFGLAACNKESDPYISPTSNEVSLVVATDRLIEAGARMSHAEEIVKNCDDYVMLESSENALHVKARLPREGFYKLKLLVKVEETNYVAVTNILLECKVAQVNCKKFPKCYKTAREYFCRLLEPQVLELPNNTLVSIKMKSPKVKHLVLKKQQVKQKPENGVWEFTSTTPSAGEKFLLAGNDSAGTHKGLYEFIII</sequence>
<protein>
    <recommendedName>
        <fullName evidence="2">Transglutaminase-like domain-containing protein</fullName>
    </recommendedName>
</protein>
<name>A0AA88Y7Z7_PINIB</name>
<organism evidence="3 4">
    <name type="scientific">Pinctada imbricata</name>
    <name type="common">Atlantic pearl-oyster</name>
    <name type="synonym">Pinctada martensii</name>
    <dbReference type="NCBI Taxonomy" id="66713"/>
    <lineage>
        <taxon>Eukaryota</taxon>
        <taxon>Metazoa</taxon>
        <taxon>Spiralia</taxon>
        <taxon>Lophotrochozoa</taxon>
        <taxon>Mollusca</taxon>
        <taxon>Bivalvia</taxon>
        <taxon>Autobranchia</taxon>
        <taxon>Pteriomorphia</taxon>
        <taxon>Pterioida</taxon>
        <taxon>Pterioidea</taxon>
        <taxon>Pteriidae</taxon>
        <taxon>Pinctada</taxon>
    </lineage>
</organism>